<feature type="transmembrane region" description="Helical" evidence="5">
    <location>
        <begin position="244"/>
        <end position="266"/>
    </location>
</feature>
<dbReference type="SUPFAM" id="SSF103473">
    <property type="entry name" value="MFS general substrate transporter"/>
    <property type="match status" value="1"/>
</dbReference>
<feature type="transmembrane region" description="Helical" evidence="5">
    <location>
        <begin position="220"/>
        <end position="238"/>
    </location>
</feature>
<evidence type="ECO:0000313" key="6">
    <source>
        <dbReference type="EMBL" id="QCL10258.1"/>
    </source>
</evidence>
<keyword evidence="2" id="KW-0813">Transport</keyword>
<feature type="transmembrane region" description="Helical" evidence="5">
    <location>
        <begin position="40"/>
        <end position="62"/>
    </location>
</feature>
<feature type="transmembrane region" description="Helical" evidence="5">
    <location>
        <begin position="146"/>
        <end position="164"/>
    </location>
</feature>
<evidence type="ECO:0000256" key="2">
    <source>
        <dbReference type="ARBA" id="ARBA00022448"/>
    </source>
</evidence>
<feature type="transmembrane region" description="Helical" evidence="5">
    <location>
        <begin position="278"/>
        <end position="300"/>
    </location>
</feature>
<evidence type="ECO:0000256" key="3">
    <source>
        <dbReference type="ARBA" id="ARBA00022475"/>
    </source>
</evidence>
<keyword evidence="5" id="KW-0472">Membrane</keyword>
<keyword evidence="5" id="KW-1133">Transmembrane helix</keyword>
<organism evidence="6">
    <name type="scientific">Rhizobium rhizogenes</name>
    <name type="common">Agrobacterium rhizogenes</name>
    <dbReference type="NCBI Taxonomy" id="359"/>
    <lineage>
        <taxon>Bacteria</taxon>
        <taxon>Pseudomonadati</taxon>
        <taxon>Pseudomonadota</taxon>
        <taxon>Alphaproteobacteria</taxon>
        <taxon>Hyphomicrobiales</taxon>
        <taxon>Rhizobiaceae</taxon>
        <taxon>Rhizobium/Agrobacterium group</taxon>
        <taxon>Rhizobium</taxon>
    </lineage>
</organism>
<comment type="subcellular location">
    <subcellularLocation>
        <location evidence="1">Cell membrane</location>
        <topology evidence="1">Multi-pass membrane protein</topology>
    </subcellularLocation>
</comment>
<dbReference type="PANTHER" id="PTHR23535">
    <property type="entry name" value="SUGAR EFFLUX TRANSPORTER A-RELATED"/>
    <property type="match status" value="1"/>
</dbReference>
<evidence type="ECO:0000256" key="1">
    <source>
        <dbReference type="ARBA" id="ARBA00004651"/>
    </source>
</evidence>
<dbReference type="GO" id="GO:0005886">
    <property type="term" value="C:plasma membrane"/>
    <property type="evidence" value="ECO:0007669"/>
    <property type="project" value="UniProtKB-SubCell"/>
</dbReference>
<keyword evidence="5" id="KW-0812">Transmembrane</keyword>
<feature type="transmembrane region" description="Helical" evidence="5">
    <location>
        <begin position="306"/>
        <end position="324"/>
    </location>
</feature>
<protein>
    <submittedName>
        <fullName evidence="6">Putative membrane protein</fullName>
    </submittedName>
</protein>
<gene>
    <name evidence="6" type="ORF">pC6.5b_364</name>
</gene>
<dbReference type="AlphaFoldDB" id="A0A7S4ZV20"/>
<evidence type="ECO:0000256" key="4">
    <source>
        <dbReference type="ARBA" id="ARBA00022597"/>
    </source>
</evidence>
<proteinExistence type="predicted"/>
<sequence>MVGVVSDTCPQYRVPILILTAIAGAAGYALLFIFRSDIVFSLTWILLLATASTMISQNFAMLRVHTNAMSPEQRHLVQATARAFLSLAWTIVPPMAALMLWLGYSLISVTLIALGSYLAYLFAVVLSHRSLANAVQPSNGNRRPTFISVMSVSTLSPLLAVGVLDGTLKLYGLAFPLLLLQSYGGTVELVGLSGGAIALAEIPLILAWSMVLKHRESRQILAFAALIEALHLIVIPVIPSLNLYLPWLFGHAVAASAIMSISIGHLQGVLEHHPGVGSSLMSVAGLFGSTIAAALFGLFASTYGPVGLTTMAAGLAVLGSLLISNDRGRQLSQRTTA</sequence>
<geneLocation type="plasmid" evidence="6">
    <name>pC6.5b</name>
</geneLocation>
<feature type="transmembrane region" description="Helical" evidence="5">
    <location>
        <begin position="184"/>
        <end position="208"/>
    </location>
</feature>
<dbReference type="GO" id="GO:0055085">
    <property type="term" value="P:transmembrane transport"/>
    <property type="evidence" value="ECO:0007669"/>
    <property type="project" value="TreeGrafter"/>
</dbReference>
<reference evidence="6" key="1">
    <citation type="submission" date="2018-12" db="EMBL/GenBank/DDBJ databases">
        <title>Three Rhizobium rhizogenes strains isolated from the same crown gall tumor carry diverse plasmids.</title>
        <authorList>
            <person name="Pulawska J."/>
            <person name="Kuzmanovic N."/>
        </authorList>
    </citation>
    <scope>NUCLEOTIDE SEQUENCE</scope>
    <source>
        <strain evidence="6">C6.5</strain>
        <plasmid evidence="6">pC6.5b</plasmid>
    </source>
</reference>
<feature type="transmembrane region" description="Helical" evidence="5">
    <location>
        <begin position="12"/>
        <end position="34"/>
    </location>
</feature>
<keyword evidence="4" id="KW-0762">Sugar transport</keyword>
<name>A0A7S4ZV20_RHIRH</name>
<evidence type="ECO:0000256" key="5">
    <source>
        <dbReference type="SAM" id="Phobius"/>
    </source>
</evidence>
<accession>A0A7S4ZV20</accession>
<dbReference type="PANTHER" id="PTHR23535:SF2">
    <property type="entry name" value="SUGAR EFFLUX TRANSPORTER A-RELATED"/>
    <property type="match status" value="1"/>
</dbReference>
<keyword evidence="3" id="KW-1003">Cell membrane</keyword>
<dbReference type="InterPro" id="IPR036259">
    <property type="entry name" value="MFS_trans_sf"/>
</dbReference>
<keyword evidence="6" id="KW-0614">Plasmid</keyword>
<feature type="transmembrane region" description="Helical" evidence="5">
    <location>
        <begin position="83"/>
        <end position="101"/>
    </location>
</feature>
<feature type="transmembrane region" description="Helical" evidence="5">
    <location>
        <begin position="107"/>
        <end position="126"/>
    </location>
</feature>
<dbReference type="EMBL" id="MK318987">
    <property type="protein sequence ID" value="QCL10258.1"/>
    <property type="molecule type" value="Genomic_DNA"/>
</dbReference>
<dbReference type="Gene3D" id="1.20.1250.20">
    <property type="entry name" value="MFS general substrate transporter like domains"/>
    <property type="match status" value="1"/>
</dbReference>